<comment type="caution">
    <text evidence="3">The sequence shown here is derived from an EMBL/GenBank/DDBJ whole genome shotgun (WGS) entry which is preliminary data.</text>
</comment>
<protein>
    <submittedName>
        <fullName evidence="3">Prepilin peptidase</fullName>
    </submittedName>
</protein>
<feature type="domain" description="Prepilin type IV endopeptidase peptidase" evidence="2">
    <location>
        <begin position="8"/>
        <end position="112"/>
    </location>
</feature>
<organism evidence="3 4">
    <name type="scientific">Hyphobacterium vulgare</name>
    <dbReference type="NCBI Taxonomy" id="1736751"/>
    <lineage>
        <taxon>Bacteria</taxon>
        <taxon>Pseudomonadati</taxon>
        <taxon>Pseudomonadota</taxon>
        <taxon>Alphaproteobacteria</taxon>
        <taxon>Maricaulales</taxon>
        <taxon>Maricaulaceae</taxon>
        <taxon>Hyphobacterium</taxon>
    </lineage>
</organism>
<keyword evidence="1" id="KW-1133">Transmembrane helix</keyword>
<keyword evidence="1" id="KW-0472">Membrane</keyword>
<gene>
    <name evidence="3" type="ORF">ACFOOR_04285</name>
</gene>
<dbReference type="Pfam" id="PF01478">
    <property type="entry name" value="Peptidase_A24"/>
    <property type="match status" value="1"/>
</dbReference>
<dbReference type="Proteomes" id="UP001595379">
    <property type="component" value="Unassembled WGS sequence"/>
</dbReference>
<keyword evidence="1" id="KW-0812">Transmembrane</keyword>
<evidence type="ECO:0000259" key="2">
    <source>
        <dbReference type="Pfam" id="PF01478"/>
    </source>
</evidence>
<name>A0ABV6ZV48_9PROT</name>
<sequence length="167" mass="17197">MAAQYMLLVFVFLMAFAAIKDAMSFTIPNWLNGAIVLLFPVAAVAFGMSWAEFGLHLAVGAGALVLGMALFAPGWIGGGDAKLIAAAALWFGWPDAAMFLAKSALMGGALAVILLMLRRMVPATRLSAGWVAKTPLAEGAPAPYGIALAAGAFWTLPGSTLLTLALG</sequence>
<feature type="transmembrane region" description="Helical" evidence="1">
    <location>
        <begin position="96"/>
        <end position="117"/>
    </location>
</feature>
<evidence type="ECO:0000313" key="3">
    <source>
        <dbReference type="EMBL" id="MFC2925317.1"/>
    </source>
</evidence>
<dbReference type="InterPro" id="IPR000045">
    <property type="entry name" value="Prepilin_IV_endopep_pep"/>
</dbReference>
<evidence type="ECO:0000256" key="1">
    <source>
        <dbReference type="SAM" id="Phobius"/>
    </source>
</evidence>
<dbReference type="Gene3D" id="1.20.120.1220">
    <property type="match status" value="1"/>
</dbReference>
<dbReference type="EMBL" id="JBHRSV010000002">
    <property type="protein sequence ID" value="MFC2925317.1"/>
    <property type="molecule type" value="Genomic_DNA"/>
</dbReference>
<proteinExistence type="predicted"/>
<feature type="transmembrane region" description="Helical" evidence="1">
    <location>
        <begin position="53"/>
        <end position="76"/>
    </location>
</feature>
<dbReference type="RefSeq" id="WP_343165055.1">
    <property type="nucleotide sequence ID" value="NZ_JBHRSV010000002.1"/>
</dbReference>
<keyword evidence="4" id="KW-1185">Reference proteome</keyword>
<accession>A0ABV6ZV48</accession>
<feature type="transmembrane region" description="Helical" evidence="1">
    <location>
        <begin position="27"/>
        <end position="46"/>
    </location>
</feature>
<reference evidence="4" key="1">
    <citation type="journal article" date="2019" name="Int. J. Syst. Evol. Microbiol.">
        <title>The Global Catalogue of Microorganisms (GCM) 10K type strain sequencing project: providing services to taxonomists for standard genome sequencing and annotation.</title>
        <authorList>
            <consortium name="The Broad Institute Genomics Platform"/>
            <consortium name="The Broad Institute Genome Sequencing Center for Infectious Disease"/>
            <person name="Wu L."/>
            <person name="Ma J."/>
        </authorList>
    </citation>
    <scope>NUCLEOTIDE SEQUENCE [LARGE SCALE GENOMIC DNA]</scope>
    <source>
        <strain evidence="4">KCTC 52487</strain>
    </source>
</reference>
<evidence type="ECO:0000313" key="4">
    <source>
        <dbReference type="Proteomes" id="UP001595379"/>
    </source>
</evidence>